<evidence type="ECO:0000256" key="1">
    <source>
        <dbReference type="ARBA" id="ARBA00004123"/>
    </source>
</evidence>
<dbReference type="Proteomes" id="UP000051574">
    <property type="component" value="Unassembled WGS sequence"/>
</dbReference>
<dbReference type="PANTHER" id="PTHR23193">
    <property type="entry name" value="NUCLEAR PORE COMPLEX PROTEIN NUP"/>
    <property type="match status" value="1"/>
</dbReference>
<dbReference type="SUPFAM" id="SSF117289">
    <property type="entry name" value="Nucleoporin domain"/>
    <property type="match status" value="1"/>
</dbReference>
<dbReference type="OrthoDB" id="248320at2759"/>
<feature type="region of interest" description="Disordered" evidence="4">
    <location>
        <begin position="1019"/>
        <end position="1039"/>
    </location>
</feature>
<dbReference type="EMBL" id="LJIG01016443">
    <property type="protein sequence ID" value="KRT80585.1"/>
    <property type="molecule type" value="Genomic_DNA"/>
</dbReference>
<evidence type="ECO:0000256" key="3">
    <source>
        <dbReference type="ARBA" id="ARBA00023242"/>
    </source>
</evidence>
<dbReference type="GO" id="GO:0006606">
    <property type="term" value="P:protein import into nucleus"/>
    <property type="evidence" value="ECO:0007669"/>
    <property type="project" value="TreeGrafter"/>
</dbReference>
<proteinExistence type="predicted"/>
<dbReference type="Gene3D" id="2.130.10.10">
    <property type="entry name" value="YVTN repeat-like/Quinoprotein amine dehydrogenase"/>
    <property type="match status" value="1"/>
</dbReference>
<keyword evidence="2" id="KW-0813">Transport</keyword>
<evidence type="ECO:0000256" key="2">
    <source>
        <dbReference type="ARBA" id="ARBA00022448"/>
    </source>
</evidence>
<feature type="compositionally biased region" description="Low complexity" evidence="4">
    <location>
        <begin position="1427"/>
        <end position="1437"/>
    </location>
</feature>
<keyword evidence="3" id="KW-0539">Nucleus</keyword>
<dbReference type="GO" id="GO:0006405">
    <property type="term" value="P:RNA export from nucleus"/>
    <property type="evidence" value="ECO:0007669"/>
    <property type="project" value="TreeGrafter"/>
</dbReference>
<dbReference type="GO" id="GO:0008139">
    <property type="term" value="F:nuclear localization sequence binding"/>
    <property type="evidence" value="ECO:0007669"/>
    <property type="project" value="TreeGrafter"/>
</dbReference>
<dbReference type="GO" id="GO:0005643">
    <property type="term" value="C:nuclear pore"/>
    <property type="evidence" value="ECO:0007669"/>
    <property type="project" value="TreeGrafter"/>
</dbReference>
<feature type="region of interest" description="Disordered" evidence="4">
    <location>
        <begin position="1411"/>
        <end position="1449"/>
    </location>
</feature>
<keyword evidence="7" id="KW-1185">Reference proteome</keyword>
<protein>
    <recommendedName>
        <fullName evidence="5">Nucleoporin Nup159/Nup146 N-terminal domain-containing protein</fullName>
    </recommendedName>
</protein>
<feature type="compositionally biased region" description="Polar residues" evidence="4">
    <location>
        <begin position="1438"/>
        <end position="1449"/>
    </location>
</feature>
<reference evidence="6 7" key="1">
    <citation type="submission" date="2015-09" db="EMBL/GenBank/DDBJ databases">
        <title>Draft genome of the scarab beetle Oryctes borbonicus.</title>
        <authorList>
            <person name="Meyer J.M."/>
            <person name="Markov G.V."/>
            <person name="Baskaran P."/>
            <person name="Herrmann M."/>
            <person name="Sommer R.J."/>
            <person name="Roedelsperger C."/>
        </authorList>
    </citation>
    <scope>NUCLEOTIDE SEQUENCE [LARGE SCALE GENOMIC DNA]</scope>
    <source>
        <strain evidence="6">OB123</strain>
        <tissue evidence="6">Whole animal</tissue>
    </source>
</reference>
<evidence type="ECO:0000313" key="7">
    <source>
        <dbReference type="Proteomes" id="UP000051574"/>
    </source>
</evidence>
<dbReference type="PANTHER" id="PTHR23193:SF46">
    <property type="entry name" value="NUCLEAR PORE COMPLEX PROTEIN NUP214"/>
    <property type="match status" value="1"/>
</dbReference>
<dbReference type="InterPro" id="IPR026054">
    <property type="entry name" value="Nucleoporin"/>
</dbReference>
<evidence type="ECO:0000256" key="4">
    <source>
        <dbReference type="SAM" id="MobiDB-lite"/>
    </source>
</evidence>
<feature type="domain" description="Nucleoporin Nup159/Nup146 N-terminal" evidence="5">
    <location>
        <begin position="2"/>
        <end position="189"/>
    </location>
</feature>
<dbReference type="Pfam" id="PF16755">
    <property type="entry name" value="Beta-prop_NUP159_NUP214"/>
    <property type="match status" value="1"/>
</dbReference>
<evidence type="ECO:0000259" key="5">
    <source>
        <dbReference type="Pfam" id="PF16755"/>
    </source>
</evidence>
<feature type="compositionally biased region" description="Low complexity" evidence="4">
    <location>
        <begin position="1019"/>
        <end position="1031"/>
    </location>
</feature>
<dbReference type="InterPro" id="IPR039462">
    <property type="entry name" value="Nup159/Nup146_N"/>
</dbReference>
<dbReference type="InterPro" id="IPR015943">
    <property type="entry name" value="WD40/YVTN_repeat-like_dom_sf"/>
</dbReference>
<organism evidence="6 7">
    <name type="scientific">Oryctes borbonicus</name>
    <dbReference type="NCBI Taxonomy" id="1629725"/>
    <lineage>
        <taxon>Eukaryota</taxon>
        <taxon>Metazoa</taxon>
        <taxon>Ecdysozoa</taxon>
        <taxon>Arthropoda</taxon>
        <taxon>Hexapoda</taxon>
        <taxon>Insecta</taxon>
        <taxon>Pterygota</taxon>
        <taxon>Neoptera</taxon>
        <taxon>Endopterygota</taxon>
        <taxon>Coleoptera</taxon>
        <taxon>Polyphaga</taxon>
        <taxon>Scarabaeiformia</taxon>
        <taxon>Scarabaeidae</taxon>
        <taxon>Dynastinae</taxon>
        <taxon>Oryctes</taxon>
    </lineage>
</organism>
<gene>
    <name evidence="6" type="ORF">AMK59_5498</name>
</gene>
<comment type="caution">
    <text evidence="6">The sequence shown here is derived from an EMBL/GenBank/DDBJ whole genome shotgun (WGS) entry which is preliminary data.</text>
</comment>
<comment type="subcellular location">
    <subcellularLocation>
        <location evidence="1">Nucleus</location>
    </subcellularLocation>
</comment>
<name>A0A0T6AZM7_9SCAR</name>
<feature type="non-terminal residue" evidence="6">
    <location>
        <position position="1573"/>
    </location>
</feature>
<dbReference type="GO" id="GO:0017056">
    <property type="term" value="F:structural constituent of nuclear pore"/>
    <property type="evidence" value="ECO:0007669"/>
    <property type="project" value="TreeGrafter"/>
</dbReference>
<sequence>MCWSPKGKQLAIGSKDSKITQYKPDLKIAKVVDCPVLDGLQYPVALQWISNYQFVVIYATSKNDQCSLVVINNPKKGEITYINYEDICYSCGNTRPHQFYMYFQNLWNILLVASSNSMEVGVFGFDNDIWRQWILTDAARAELPLSATNQDTLPVGLAFDTSSSQPLPWSECTIPPPPLLLLLSNHGILCCFYAVNLKQGAAALCRSPENLNSTSTSAYFTSMSNPIEHLTKKSTPSTSNKGYIPGSGSQPNNTFSFTFNQTPNPALSVKPIQTLGTQPTLAPTSLATFDITSTNAQPLFNTNSKFATNLTESIGITGEKSELRSQIENQQNKTQPLQQITLKPTKPLAPIKPLENESDIPTDTNEDSELLITQMTKEEYVILETEFQSFVKNNRNFKISLGEDNEMINLVQAGNNLQVFLDDINPICQSQAVEIHLLKQKLIQNWAWYEDVRFRSASSKDSSFITLVQAQPLDAASSKQLEEIRHLLYYLQSQLVHANTALDEQWETFQNSCKKKLSLKLPNIEAIYQSMVTQSAIVQKQVYLLRDISNRIKTNVQGRATPHLLMSLDNNKLEEKLDKLQLSSDMDHLLQIQYNGVFERQKQLTANKSKTLIKLLKSRRLNAVGITKPELKYKTIQLNELANTLLSPIPPKKDLPLQRLNFIQSTPKVLDKQKSSVLENINDAKIQQSTPSVSLGQDLPKTEVGTELNQNKFNLVSTKLNIMPPTVPNYTFAVGEVKTSLASAFVPTAQNSFSGKGFQPSETMNPTSTNKPKNILSSTQISLTTLNDPSSVLISTVTTVGVNNYRNEFNGKPTTSTTATVPKFIFGNLSSNVTTSALSSEENVVPKINFNFTNLSRAEDARIPANASTKTTIGSISFSNNSTFCTFKPTSSNNTITSASNPLLLPTGNTGVTTAISPNTALSNSSLTFSKSFETSLPNNYKIAPNMPFFTLTNLTTTATITTASASVITPIGVNTQFTPLSNRIGISTNITPSSQSGSAVSTTSNLSLDLTIANIKKGSPSTSFSSGSTIDDSKTSVSSERITVVDDNTIIPASTATPVSLFSPTTASLTFRNFTTESIFSNSQTVSTTSAPQTIQPSFGSSQQLAGRTFFGSPQPISSTVLIGTQKSITTSSNSPVTTSTSAFELSKASLFANNSGTVCTTTTTSSIFGSNNVINTTKSPLFSTGTVPASTTGPKSSQGSIFDMNTNTKIQTPHFETSPNSTIFSGKTNVPNTTGNTFDISSSGPLLPNSTGTSISVFASTPTFTSGNTNSTGFFVSTNSATPAFGQNVTFGSTSIFSSPTTTNSGNIFGNSSTVPANAFTNTIVTTSSTPFGTAFGSTGNNSNIFGSSTDSFRFPATTGTSTSSGNFGFTGKTLFTSFGNTASSTNTTTPNFGNLSLTTTSGSFGSGFSQNLFSRPPNPEEKSPFSGGSLFSSPVTTTSSSNIFPPTSSPFNKSAPAFGAPALFGQAPAFGNQNSSFGQTSFGANSNVFGSSAQPTSFSGNSVNMNQSSFAAAPVFGSSFGATTPGGFGAPPSFGSPVFSQNVPYVNPTKPFSATFGSSCQENPTFANLA</sequence>
<evidence type="ECO:0000313" key="6">
    <source>
        <dbReference type="EMBL" id="KRT80585.1"/>
    </source>
</evidence>
<accession>A0A0T6AZM7</accession>